<dbReference type="GO" id="GO:0000287">
    <property type="term" value="F:magnesium ion binding"/>
    <property type="evidence" value="ECO:0007669"/>
    <property type="project" value="UniProtKB-UniRule"/>
</dbReference>
<feature type="domain" description="Alpha-D-phosphohexomutase alpha/beta/alpha" evidence="12">
    <location>
        <begin position="5"/>
        <end position="139"/>
    </location>
</feature>
<evidence type="ECO:0000256" key="1">
    <source>
        <dbReference type="ARBA" id="ARBA00010231"/>
    </source>
</evidence>
<dbReference type="Pfam" id="PF02879">
    <property type="entry name" value="PGM_PMM_II"/>
    <property type="match status" value="1"/>
</dbReference>
<evidence type="ECO:0000259" key="12">
    <source>
        <dbReference type="Pfam" id="PF02878"/>
    </source>
</evidence>
<dbReference type="Gene3D" id="3.40.120.10">
    <property type="entry name" value="Alpha-D-Glucose-1,6-Bisphosphate, subunit A, domain 3"/>
    <property type="match status" value="3"/>
</dbReference>
<feature type="binding site" evidence="8">
    <location>
        <position position="252"/>
    </location>
    <ligand>
        <name>Mg(2+)</name>
        <dbReference type="ChEBI" id="CHEBI:18420"/>
    </ligand>
</feature>
<organism evidence="15 16">
    <name type="scientific">Micavibrio aeruginosavorus</name>
    <dbReference type="NCBI Taxonomy" id="349221"/>
    <lineage>
        <taxon>Bacteria</taxon>
        <taxon>Pseudomonadati</taxon>
        <taxon>Bdellovibrionota</taxon>
        <taxon>Bdellovibrionia</taxon>
        <taxon>Bdellovibrionales</taxon>
        <taxon>Pseudobdellovibrionaceae</taxon>
        <taxon>Micavibrio</taxon>
    </lineage>
</organism>
<feature type="domain" description="Alpha-D-phosphohexomutase alpha/beta/alpha" evidence="14">
    <location>
        <begin position="265"/>
        <end position="372"/>
    </location>
</feature>
<dbReference type="PANTHER" id="PTHR42946:SF1">
    <property type="entry name" value="PHOSPHOGLUCOMUTASE (ALPHA-D-GLUCOSE-1,6-BISPHOSPHATE-DEPENDENT)"/>
    <property type="match status" value="1"/>
</dbReference>
<dbReference type="Pfam" id="PF00408">
    <property type="entry name" value="PGM_PMM_IV"/>
    <property type="match status" value="1"/>
</dbReference>
<dbReference type="InterPro" id="IPR036900">
    <property type="entry name" value="A-D-PHexomutase_C_sf"/>
</dbReference>
<dbReference type="InterPro" id="IPR005846">
    <property type="entry name" value="A-D-PHexomutase_a/b/a-III"/>
</dbReference>
<dbReference type="NCBIfam" id="NF008139">
    <property type="entry name" value="PRK10887.1"/>
    <property type="match status" value="1"/>
</dbReference>
<dbReference type="FunFam" id="3.40.120.10:FF:000001">
    <property type="entry name" value="Phosphoglucosamine mutase"/>
    <property type="match status" value="1"/>
</dbReference>
<dbReference type="InterPro" id="IPR050060">
    <property type="entry name" value="Phosphoglucosamine_mutase"/>
</dbReference>
<evidence type="ECO:0000259" key="11">
    <source>
        <dbReference type="Pfam" id="PF00408"/>
    </source>
</evidence>
<feature type="binding site" evidence="8">
    <location>
        <position position="250"/>
    </location>
    <ligand>
        <name>Mg(2+)</name>
        <dbReference type="ChEBI" id="CHEBI:18420"/>
    </ligand>
</feature>
<dbReference type="Pfam" id="PF02880">
    <property type="entry name" value="PGM_PMM_III"/>
    <property type="match status" value="1"/>
</dbReference>
<evidence type="ECO:0000313" key="15">
    <source>
        <dbReference type="EMBL" id="PZP55924.1"/>
    </source>
</evidence>
<dbReference type="GO" id="GO:0004615">
    <property type="term" value="F:phosphomannomutase activity"/>
    <property type="evidence" value="ECO:0007669"/>
    <property type="project" value="TreeGrafter"/>
</dbReference>
<protein>
    <recommendedName>
        <fullName evidence="7 8">Phosphoglucosamine mutase</fullName>
        <ecNumber evidence="6 8">5.4.2.10</ecNumber>
    </recommendedName>
</protein>
<feature type="active site" description="Phosphoserine intermediate" evidence="8">
    <location>
        <position position="106"/>
    </location>
</feature>
<dbReference type="Gene3D" id="3.30.310.50">
    <property type="entry name" value="Alpha-D-phosphohexomutase, C-terminal domain"/>
    <property type="match status" value="1"/>
</dbReference>
<dbReference type="GO" id="GO:0008966">
    <property type="term" value="F:phosphoglucosamine mutase activity"/>
    <property type="evidence" value="ECO:0007669"/>
    <property type="project" value="UniProtKB-UniRule"/>
</dbReference>
<dbReference type="FunFam" id="3.30.310.50:FF:000001">
    <property type="entry name" value="Phosphoglucosamine mutase"/>
    <property type="match status" value="1"/>
</dbReference>
<accession>A0A2W5FNH3</accession>
<evidence type="ECO:0000256" key="4">
    <source>
        <dbReference type="ARBA" id="ARBA00022842"/>
    </source>
</evidence>
<comment type="similarity">
    <text evidence="1 8 9">Belongs to the phosphohexose mutase family.</text>
</comment>
<dbReference type="InterPro" id="IPR006352">
    <property type="entry name" value="GlmM_bact"/>
</dbReference>
<dbReference type="InterPro" id="IPR016055">
    <property type="entry name" value="A-D-PHexomutase_a/b/a-I/II/III"/>
</dbReference>
<dbReference type="InterPro" id="IPR005841">
    <property type="entry name" value="Alpha-D-phosphohexomutase_SF"/>
</dbReference>
<feature type="modified residue" description="Phosphoserine" evidence="8">
    <location>
        <position position="106"/>
    </location>
</feature>
<feature type="binding site" description="via phosphate group" evidence="8">
    <location>
        <position position="106"/>
    </location>
    <ligand>
        <name>Mg(2+)</name>
        <dbReference type="ChEBI" id="CHEBI:18420"/>
    </ligand>
</feature>
<comment type="PTM">
    <text evidence="8">Activated by phosphorylation.</text>
</comment>
<dbReference type="NCBIfam" id="TIGR01455">
    <property type="entry name" value="glmM"/>
    <property type="match status" value="1"/>
</dbReference>
<keyword evidence="4 8" id="KW-0460">Magnesium</keyword>
<comment type="function">
    <text evidence="8 10">Catalyzes the conversion of glucosamine-6-phosphate to glucosamine-1-phosphate.</text>
</comment>
<dbReference type="Proteomes" id="UP000249739">
    <property type="component" value="Unassembled WGS sequence"/>
</dbReference>
<dbReference type="EC" id="5.4.2.10" evidence="6 8"/>
<feature type="binding site" evidence="8">
    <location>
        <position position="248"/>
    </location>
    <ligand>
        <name>Mg(2+)</name>
        <dbReference type="ChEBI" id="CHEBI:18420"/>
    </ligand>
</feature>
<comment type="cofactor">
    <cofactor evidence="8">
        <name>Mg(2+)</name>
        <dbReference type="ChEBI" id="CHEBI:18420"/>
    </cofactor>
    <text evidence="8">Binds 1 Mg(2+) ion per subunit.</text>
</comment>
<feature type="domain" description="Alpha-D-phosphohexomutase C-terminal" evidence="11">
    <location>
        <begin position="381"/>
        <end position="447"/>
    </location>
</feature>
<dbReference type="SUPFAM" id="SSF55957">
    <property type="entry name" value="Phosphoglucomutase, C-terminal domain"/>
    <property type="match status" value="1"/>
</dbReference>
<dbReference type="EMBL" id="QFOT01000045">
    <property type="protein sequence ID" value="PZP55924.1"/>
    <property type="molecule type" value="Genomic_DNA"/>
</dbReference>
<dbReference type="InterPro" id="IPR005845">
    <property type="entry name" value="A-D-PHexomutase_a/b/a-II"/>
</dbReference>
<dbReference type="InterPro" id="IPR016066">
    <property type="entry name" value="A-D-PHexomutase_CS"/>
</dbReference>
<dbReference type="InterPro" id="IPR005844">
    <property type="entry name" value="A-D-PHexomutase_a/b/a-I"/>
</dbReference>
<gene>
    <name evidence="8" type="primary">glmM</name>
    <name evidence="15" type="ORF">DI586_05380</name>
</gene>
<dbReference type="GO" id="GO:0005829">
    <property type="term" value="C:cytosol"/>
    <property type="evidence" value="ECO:0007669"/>
    <property type="project" value="TreeGrafter"/>
</dbReference>
<sequence>MTSKKYFGTDGIRGKANQHPMTADVALRVAMATARVLKRSGIQHSINRAVIGKDTRQSCYMLEQAMASGFLAMGMDVILTGPIPTPGIAMLARSMRADIGVMISASHNPYFDNGIKLFAADGYKLPDDVEKQIEEWIDNPELMNDLPEPEDMGKASRMDDAIGRYIESVKASFPKGQTLSGLTIVVDCAHGAAYKAAPQALWELEADVIPIGVHPNGQNINHERGATSIARLQARVQEHKADLGIAFDGDADRLILVDEKSQKVDGDQLLALLALNLKRQGLLKHDTVVSTVMSNLGFENYLKDNGITLIRAAVGDRYVVEKMREGGFNLGGEQSGHIVLSDYGTTGDGLLAALHVLSIIKNSGRKASECTSVFEPLPQILKNVRFEKGQKPLQDEKVKAAIEKAKLSLEKNGRVLVRASGTEPLIRIMAEGQDYTLVESVVDDLCDVIKMATSG</sequence>
<dbReference type="GO" id="GO:0009252">
    <property type="term" value="P:peptidoglycan biosynthetic process"/>
    <property type="evidence" value="ECO:0007669"/>
    <property type="project" value="UniProtKB-ARBA"/>
</dbReference>
<evidence type="ECO:0000256" key="2">
    <source>
        <dbReference type="ARBA" id="ARBA00022553"/>
    </source>
</evidence>
<name>A0A2W5FNH3_9BACT</name>
<comment type="caution">
    <text evidence="15">The sequence shown here is derived from an EMBL/GenBank/DDBJ whole genome shotgun (WGS) entry which is preliminary data.</text>
</comment>
<evidence type="ECO:0000313" key="16">
    <source>
        <dbReference type="Proteomes" id="UP000249739"/>
    </source>
</evidence>
<feature type="domain" description="Alpha-D-phosphohexomutase alpha/beta/alpha" evidence="13">
    <location>
        <begin position="164"/>
        <end position="260"/>
    </location>
</feature>
<evidence type="ECO:0000259" key="13">
    <source>
        <dbReference type="Pfam" id="PF02879"/>
    </source>
</evidence>
<keyword evidence="5 8" id="KW-0413">Isomerase</keyword>
<evidence type="ECO:0000256" key="3">
    <source>
        <dbReference type="ARBA" id="ARBA00022723"/>
    </source>
</evidence>
<evidence type="ECO:0000256" key="10">
    <source>
        <dbReference type="RuleBase" id="RU004327"/>
    </source>
</evidence>
<proteinExistence type="inferred from homology"/>
<evidence type="ECO:0000256" key="9">
    <source>
        <dbReference type="RuleBase" id="RU004326"/>
    </source>
</evidence>
<dbReference type="CDD" id="cd05802">
    <property type="entry name" value="GlmM"/>
    <property type="match status" value="1"/>
</dbReference>
<dbReference type="HAMAP" id="MF_01554_B">
    <property type="entry name" value="GlmM_B"/>
    <property type="match status" value="1"/>
</dbReference>
<dbReference type="GO" id="GO:0006048">
    <property type="term" value="P:UDP-N-acetylglucosamine biosynthetic process"/>
    <property type="evidence" value="ECO:0007669"/>
    <property type="project" value="TreeGrafter"/>
</dbReference>
<keyword evidence="3 8" id="KW-0479">Metal-binding</keyword>
<dbReference type="InterPro" id="IPR005843">
    <property type="entry name" value="A-D-PHexomutase_C"/>
</dbReference>
<dbReference type="PANTHER" id="PTHR42946">
    <property type="entry name" value="PHOSPHOHEXOSE MUTASE"/>
    <property type="match status" value="1"/>
</dbReference>
<evidence type="ECO:0000256" key="5">
    <source>
        <dbReference type="ARBA" id="ARBA00023235"/>
    </source>
</evidence>
<dbReference type="PRINTS" id="PR00509">
    <property type="entry name" value="PGMPMM"/>
</dbReference>
<evidence type="ECO:0000256" key="8">
    <source>
        <dbReference type="HAMAP-Rule" id="MF_01554"/>
    </source>
</evidence>
<keyword evidence="2 8" id="KW-0597">Phosphoprotein</keyword>
<dbReference type="FunFam" id="3.40.120.10:FF:000002">
    <property type="entry name" value="Phosphoglucosamine mutase"/>
    <property type="match status" value="1"/>
</dbReference>
<dbReference type="AlphaFoldDB" id="A0A2W5FNH3"/>
<comment type="catalytic activity">
    <reaction evidence="8 10">
        <text>alpha-D-glucosamine 1-phosphate = D-glucosamine 6-phosphate</text>
        <dbReference type="Rhea" id="RHEA:23424"/>
        <dbReference type="ChEBI" id="CHEBI:58516"/>
        <dbReference type="ChEBI" id="CHEBI:58725"/>
        <dbReference type="EC" id="5.4.2.10"/>
    </reaction>
</comment>
<evidence type="ECO:0000259" key="14">
    <source>
        <dbReference type="Pfam" id="PF02880"/>
    </source>
</evidence>
<evidence type="ECO:0000256" key="7">
    <source>
        <dbReference type="ARBA" id="ARBA00068193"/>
    </source>
</evidence>
<dbReference type="SUPFAM" id="SSF53738">
    <property type="entry name" value="Phosphoglucomutase, first 3 domains"/>
    <property type="match status" value="3"/>
</dbReference>
<evidence type="ECO:0000256" key="6">
    <source>
        <dbReference type="ARBA" id="ARBA00066330"/>
    </source>
</evidence>
<dbReference type="GO" id="GO:0005975">
    <property type="term" value="P:carbohydrate metabolic process"/>
    <property type="evidence" value="ECO:0007669"/>
    <property type="project" value="InterPro"/>
</dbReference>
<dbReference type="Pfam" id="PF02878">
    <property type="entry name" value="PGM_PMM_I"/>
    <property type="match status" value="1"/>
</dbReference>
<dbReference type="PROSITE" id="PS00710">
    <property type="entry name" value="PGM_PMM"/>
    <property type="match status" value="1"/>
</dbReference>
<reference evidence="15 16" key="1">
    <citation type="submission" date="2017-08" db="EMBL/GenBank/DDBJ databases">
        <title>Infants hospitalized years apart are colonized by the same room-sourced microbial strains.</title>
        <authorList>
            <person name="Brooks B."/>
            <person name="Olm M.R."/>
            <person name="Firek B.A."/>
            <person name="Baker R."/>
            <person name="Thomas B.C."/>
            <person name="Morowitz M.J."/>
            <person name="Banfield J.F."/>
        </authorList>
    </citation>
    <scope>NUCLEOTIDE SEQUENCE [LARGE SCALE GENOMIC DNA]</scope>
    <source>
        <strain evidence="15">S2_006_000_R2_64</strain>
    </source>
</reference>